<dbReference type="PANTHER" id="PTHR47597:SF1">
    <property type="entry name" value="IS A MEMBER OF THE PF|00364 BIOTIN-REQUIRING ENZYMES FAMILY-RELATED"/>
    <property type="match status" value="1"/>
</dbReference>
<accession>A0AA38FQW0</accession>
<evidence type="ECO:0000313" key="3">
    <source>
        <dbReference type="EMBL" id="KAH9308986.1"/>
    </source>
</evidence>
<name>A0AA38FQW0_TAXCH</name>
<feature type="region of interest" description="Disordered" evidence="1">
    <location>
        <begin position="31"/>
        <end position="50"/>
    </location>
</feature>
<evidence type="ECO:0000256" key="1">
    <source>
        <dbReference type="SAM" id="MobiDB-lite"/>
    </source>
</evidence>
<feature type="non-terminal residue" evidence="3">
    <location>
        <position position="1"/>
    </location>
</feature>
<dbReference type="Gene3D" id="2.40.50.100">
    <property type="match status" value="1"/>
</dbReference>
<evidence type="ECO:0000313" key="4">
    <source>
        <dbReference type="Proteomes" id="UP000824469"/>
    </source>
</evidence>
<dbReference type="InterPro" id="IPR000089">
    <property type="entry name" value="Biotin_lipoyl"/>
</dbReference>
<feature type="compositionally biased region" description="Polar residues" evidence="1">
    <location>
        <begin position="40"/>
        <end position="50"/>
    </location>
</feature>
<protein>
    <recommendedName>
        <fullName evidence="2">Lipoyl-binding domain-containing protein</fullName>
    </recommendedName>
</protein>
<feature type="compositionally biased region" description="Polar residues" evidence="1">
    <location>
        <begin position="152"/>
        <end position="161"/>
    </location>
</feature>
<dbReference type="PANTHER" id="PTHR47597">
    <property type="entry name" value="IS A MEMBER OF THE PF|00364 BIOTIN-REQUIRING ENZYMES FAMILY-RELATED"/>
    <property type="match status" value="1"/>
</dbReference>
<feature type="domain" description="Lipoyl-binding" evidence="2">
    <location>
        <begin position="190"/>
        <end position="249"/>
    </location>
</feature>
<dbReference type="SUPFAM" id="SSF51230">
    <property type="entry name" value="Single hybrid motif"/>
    <property type="match status" value="1"/>
</dbReference>
<organism evidence="3 4">
    <name type="scientific">Taxus chinensis</name>
    <name type="common">Chinese yew</name>
    <name type="synonym">Taxus wallichiana var. chinensis</name>
    <dbReference type="NCBI Taxonomy" id="29808"/>
    <lineage>
        <taxon>Eukaryota</taxon>
        <taxon>Viridiplantae</taxon>
        <taxon>Streptophyta</taxon>
        <taxon>Embryophyta</taxon>
        <taxon>Tracheophyta</taxon>
        <taxon>Spermatophyta</taxon>
        <taxon>Pinopsida</taxon>
        <taxon>Pinidae</taxon>
        <taxon>Conifers II</taxon>
        <taxon>Cupressales</taxon>
        <taxon>Taxaceae</taxon>
        <taxon>Taxus</taxon>
    </lineage>
</organism>
<reference evidence="3 4" key="1">
    <citation type="journal article" date="2021" name="Nat. Plants">
        <title>The Taxus genome provides insights into paclitaxel biosynthesis.</title>
        <authorList>
            <person name="Xiong X."/>
            <person name="Gou J."/>
            <person name="Liao Q."/>
            <person name="Li Y."/>
            <person name="Zhou Q."/>
            <person name="Bi G."/>
            <person name="Li C."/>
            <person name="Du R."/>
            <person name="Wang X."/>
            <person name="Sun T."/>
            <person name="Guo L."/>
            <person name="Liang H."/>
            <person name="Lu P."/>
            <person name="Wu Y."/>
            <person name="Zhang Z."/>
            <person name="Ro D.K."/>
            <person name="Shang Y."/>
            <person name="Huang S."/>
            <person name="Yan J."/>
        </authorList>
    </citation>
    <scope>NUCLEOTIDE SEQUENCE [LARGE SCALE GENOMIC DNA]</scope>
    <source>
        <strain evidence="3">Ta-2019</strain>
    </source>
</reference>
<feature type="region of interest" description="Disordered" evidence="1">
    <location>
        <begin position="152"/>
        <end position="174"/>
    </location>
</feature>
<dbReference type="InterPro" id="IPR053217">
    <property type="entry name" value="ACC_Biotin_Carrier"/>
</dbReference>
<dbReference type="Pfam" id="PF00364">
    <property type="entry name" value="Biotin_lipoyl"/>
    <property type="match status" value="1"/>
</dbReference>
<dbReference type="InterPro" id="IPR011053">
    <property type="entry name" value="Single_hybrid_motif"/>
</dbReference>
<comment type="caution">
    <text evidence="3">The sequence shown here is derived from an EMBL/GenBank/DDBJ whole genome shotgun (WGS) entry which is preliminary data.</text>
</comment>
<dbReference type="OMA" id="PSFHGIN"/>
<feature type="non-terminal residue" evidence="3">
    <location>
        <position position="253"/>
    </location>
</feature>
<sequence length="253" mass="26876">SLGICTHAQTPREKGDARQMQYGFSYKSLPRLDNGKSSRKNSGMLSTSGRTSFWTPTHIKASRATLAVASDGVALESDSQNGNGNSAIFPDGFESLIMEVCDETDVAEIKLKAGNFEMHMRRNIEKSKGPSSVTIPLTPPVTSEITVVSDPIVSTPTTSSKPAKPLPTGSSNPFTNKLVKATSDDGIFTVTSPKVGIFRENRVAKGKIGPVMCKVGKSVKEGQVVCYLEHLGSLLPIVSKVAGEIVSVIPSHG</sequence>
<dbReference type="Proteomes" id="UP000824469">
    <property type="component" value="Unassembled WGS sequence"/>
</dbReference>
<keyword evidence="4" id="KW-1185">Reference proteome</keyword>
<evidence type="ECO:0000259" key="2">
    <source>
        <dbReference type="Pfam" id="PF00364"/>
    </source>
</evidence>
<gene>
    <name evidence="3" type="ORF">KI387_036897</name>
</gene>
<dbReference type="EMBL" id="JAHRHJ020000007">
    <property type="protein sequence ID" value="KAH9308986.1"/>
    <property type="molecule type" value="Genomic_DNA"/>
</dbReference>
<proteinExistence type="predicted"/>
<dbReference type="AlphaFoldDB" id="A0AA38FQW0"/>